<dbReference type="EMBL" id="VWFO01000010">
    <property type="protein sequence ID" value="KAA4664536.1"/>
    <property type="molecule type" value="Genomic_DNA"/>
</dbReference>
<dbReference type="Gene3D" id="1.25.40.390">
    <property type="match status" value="1"/>
</dbReference>
<accession>A0A139KTB5</accession>
<comment type="similarity">
    <text evidence="2">Belongs to the SusD family.</text>
</comment>
<evidence type="ECO:0000256" key="1">
    <source>
        <dbReference type="ARBA" id="ARBA00004442"/>
    </source>
</evidence>
<evidence type="ECO:0000313" key="8">
    <source>
        <dbReference type="EMBL" id="KAA3931399.1"/>
    </source>
</evidence>
<evidence type="ECO:0000256" key="5">
    <source>
        <dbReference type="ARBA" id="ARBA00023237"/>
    </source>
</evidence>
<dbReference type="InterPro" id="IPR012944">
    <property type="entry name" value="SusD_RagB_dom"/>
</dbReference>
<dbReference type="Proteomes" id="UP000435985">
    <property type="component" value="Unassembled WGS sequence"/>
</dbReference>
<evidence type="ECO:0000313" key="12">
    <source>
        <dbReference type="Proteomes" id="UP000435985"/>
    </source>
</evidence>
<proteinExistence type="inferred from homology"/>
<protein>
    <submittedName>
        <fullName evidence="9">RagB/SusD family nutrient uptake outer membrane protein</fullName>
    </submittedName>
</protein>
<organism evidence="9 12">
    <name type="scientific">Bacteroides ovatus</name>
    <dbReference type="NCBI Taxonomy" id="28116"/>
    <lineage>
        <taxon>Bacteria</taxon>
        <taxon>Pseudomonadati</taxon>
        <taxon>Bacteroidota</taxon>
        <taxon>Bacteroidia</taxon>
        <taxon>Bacteroidales</taxon>
        <taxon>Bacteroidaceae</taxon>
        <taxon>Bacteroides</taxon>
    </lineage>
</organism>
<dbReference type="InterPro" id="IPR011990">
    <property type="entry name" value="TPR-like_helical_dom_sf"/>
</dbReference>
<dbReference type="EMBL" id="JAQNZF010000006">
    <property type="protein sequence ID" value="MDC2741871.1"/>
    <property type="molecule type" value="Genomic_DNA"/>
</dbReference>
<evidence type="ECO:0000259" key="7">
    <source>
        <dbReference type="Pfam" id="PF14322"/>
    </source>
</evidence>
<name>A0A139KTB5_BACOV</name>
<sequence length="670" mass="77322">MKKKHILFSTIISMGMMVSSCSDYLSVEGKLGENTQSLENIFENKEWSEQWLATAYAWLTWSNIDIGSKDNCITNFSDDMCYSDRNLEYRVFKYCEYDENWKQDSWAQAYDGIRHASIFIHNIDRNKEMTPDEIVDYKAQARFVRAYFYWKLLQKYGPIPIIPNDGVMDYNAAYEDLYIPRSTYDDCVNYIAEEMKLAAKDLPLKRDTRNMARPTRGAALATRAKALLYAASPLNNPRPTDTERFTDLVDDEGRYLMAQEYNEEKWAKAAAAARDVVELGRKGVYELHTVSAHSTGTIDNPATIAPPTHAVYSHADFPAGWRNIDPLQSYETLFNGVIFPSENKEMIFTTGQNNGDINTMIQHQMPIAFGGYNCHAMTGKQCDAYQMNTGKPFDKTKDWTGDENYVSAEEAASGDWAPLVEGVNKQYGHREPRFYATVAYNGCLWNGTNAVQSYDRNLIIWYYRGEESGWSNSGDRWLATGIGIRKFVSSRDNFKTEGGVISKPVIGIRYADVLLWYAEALNELGASTYQIPSWDGTQSYDISRDKNEMSYAISRVRIRGGVPDFGSDVYENADEFRKHLKHERQIELFAENSRYFDLRRWKDAEYEESQQMYGCNAYMSKTERDLFHTQVINSNLPTTFSRKMYFWPISHDQLRRNLRLTQNPGWTYYD</sequence>
<dbReference type="Pfam" id="PF14322">
    <property type="entry name" value="SusD-like_3"/>
    <property type="match status" value="1"/>
</dbReference>
<dbReference type="Proteomes" id="UP000365824">
    <property type="component" value="Unassembled WGS sequence"/>
</dbReference>
<comment type="caution">
    <text evidence="9">The sequence shown here is derived from an EMBL/GenBank/DDBJ whole genome shotgun (WGS) entry which is preliminary data.</text>
</comment>
<dbReference type="RefSeq" id="WP_004311163.1">
    <property type="nucleotide sequence ID" value="NZ_CAXTIO010000005.1"/>
</dbReference>
<dbReference type="GO" id="GO:0009279">
    <property type="term" value="C:cell outer membrane"/>
    <property type="evidence" value="ECO:0007669"/>
    <property type="project" value="UniProtKB-SubCell"/>
</dbReference>
<feature type="domain" description="SusD-like N-terminal" evidence="7">
    <location>
        <begin position="68"/>
        <end position="226"/>
    </location>
</feature>
<reference evidence="10" key="2">
    <citation type="submission" date="2022-10" db="EMBL/GenBank/DDBJ databases">
        <title>Human gut microbiome strain richness.</title>
        <authorList>
            <person name="Chen-Liaw A."/>
        </authorList>
    </citation>
    <scope>NUCLEOTIDE SEQUENCE</scope>
    <source>
        <strain evidence="10">BSD2780120875st1_E1_BSD2780120875_150330</strain>
    </source>
</reference>
<dbReference type="Pfam" id="PF07980">
    <property type="entry name" value="SusD_RagB"/>
    <property type="match status" value="1"/>
</dbReference>
<evidence type="ECO:0000256" key="4">
    <source>
        <dbReference type="ARBA" id="ARBA00023136"/>
    </source>
</evidence>
<dbReference type="EMBL" id="VWLB01000001">
    <property type="protein sequence ID" value="KAA3931399.1"/>
    <property type="molecule type" value="Genomic_DNA"/>
</dbReference>
<keyword evidence="5" id="KW-0998">Cell outer membrane</keyword>
<reference evidence="11 12" key="1">
    <citation type="journal article" date="2019" name="Nat. Med.">
        <title>A library of human gut bacterial isolates paired with longitudinal multiomics data enables mechanistic microbiome research.</title>
        <authorList>
            <person name="Poyet M."/>
            <person name="Groussin M."/>
            <person name="Gibbons S.M."/>
            <person name="Avila-Pacheco J."/>
            <person name="Jiang X."/>
            <person name="Kearney S.M."/>
            <person name="Perrotta A.R."/>
            <person name="Berdy B."/>
            <person name="Zhao S."/>
            <person name="Lieberman T.D."/>
            <person name="Swanson P.K."/>
            <person name="Smith M."/>
            <person name="Roesemann S."/>
            <person name="Alexander J.E."/>
            <person name="Rich S.A."/>
            <person name="Livny J."/>
            <person name="Vlamakis H."/>
            <person name="Clish C."/>
            <person name="Bullock K."/>
            <person name="Deik A."/>
            <person name="Scott J."/>
            <person name="Pierce K.A."/>
            <person name="Xavier R.J."/>
            <person name="Alm E.J."/>
        </authorList>
    </citation>
    <scope>NUCLEOTIDE SEQUENCE [LARGE SCALE GENOMIC DNA]</scope>
    <source>
        <strain evidence="9 12">BIOML-A14</strain>
        <strain evidence="8 11">BIOML-A160</strain>
    </source>
</reference>
<dbReference type="AlphaFoldDB" id="A0A139KTB5"/>
<evidence type="ECO:0000313" key="11">
    <source>
        <dbReference type="Proteomes" id="UP000365824"/>
    </source>
</evidence>
<dbReference type="PROSITE" id="PS51257">
    <property type="entry name" value="PROKAR_LIPOPROTEIN"/>
    <property type="match status" value="1"/>
</dbReference>
<evidence type="ECO:0000259" key="6">
    <source>
        <dbReference type="Pfam" id="PF07980"/>
    </source>
</evidence>
<comment type="subcellular location">
    <subcellularLocation>
        <location evidence="1">Cell outer membrane</location>
    </subcellularLocation>
</comment>
<evidence type="ECO:0000256" key="3">
    <source>
        <dbReference type="ARBA" id="ARBA00022729"/>
    </source>
</evidence>
<evidence type="ECO:0000313" key="9">
    <source>
        <dbReference type="EMBL" id="KAA4664536.1"/>
    </source>
</evidence>
<dbReference type="Proteomes" id="UP001219389">
    <property type="component" value="Unassembled WGS sequence"/>
</dbReference>
<evidence type="ECO:0000256" key="2">
    <source>
        <dbReference type="ARBA" id="ARBA00006275"/>
    </source>
</evidence>
<keyword evidence="3" id="KW-0732">Signal</keyword>
<keyword evidence="4" id="KW-0472">Membrane</keyword>
<evidence type="ECO:0000313" key="10">
    <source>
        <dbReference type="EMBL" id="MDC2741871.1"/>
    </source>
</evidence>
<dbReference type="SUPFAM" id="SSF48452">
    <property type="entry name" value="TPR-like"/>
    <property type="match status" value="1"/>
</dbReference>
<feature type="domain" description="RagB/SusD" evidence="6">
    <location>
        <begin position="345"/>
        <end position="666"/>
    </location>
</feature>
<gene>
    <name evidence="9" type="ORF">F3B98_10615</name>
    <name evidence="8" type="ORF">F3F25_00280</name>
    <name evidence="10" type="ORF">PO382_06505</name>
</gene>
<dbReference type="InterPro" id="IPR033985">
    <property type="entry name" value="SusD-like_N"/>
</dbReference>